<comment type="caution">
    <text evidence="8">The sequence shown here is derived from an EMBL/GenBank/DDBJ whole genome shotgun (WGS) entry which is preliminary data.</text>
</comment>
<evidence type="ECO:0000313" key="9">
    <source>
        <dbReference type="Proteomes" id="UP000520814"/>
    </source>
</evidence>
<organism evidence="8 9">
    <name type="scientific">Armatimonas rosea</name>
    <dbReference type="NCBI Taxonomy" id="685828"/>
    <lineage>
        <taxon>Bacteria</taxon>
        <taxon>Bacillati</taxon>
        <taxon>Armatimonadota</taxon>
        <taxon>Armatimonadia</taxon>
        <taxon>Armatimonadales</taxon>
        <taxon>Armatimonadaceae</taxon>
        <taxon>Armatimonas</taxon>
    </lineage>
</organism>
<evidence type="ECO:0000256" key="3">
    <source>
        <dbReference type="ARBA" id="ARBA00023015"/>
    </source>
</evidence>
<dbReference type="SUPFAM" id="SSF46894">
    <property type="entry name" value="C-terminal effector domain of the bipartite response regulators"/>
    <property type="match status" value="1"/>
</dbReference>
<dbReference type="Gene3D" id="1.10.10.10">
    <property type="entry name" value="Winged helix-like DNA-binding domain superfamily/Winged helix DNA-binding domain"/>
    <property type="match status" value="1"/>
</dbReference>
<dbReference type="SMART" id="SM00862">
    <property type="entry name" value="Trans_reg_C"/>
    <property type="match status" value="1"/>
</dbReference>
<accession>A0A7W9SMP3</accession>
<name>A0A7W9SMP3_ARMRO</name>
<dbReference type="GO" id="GO:0006355">
    <property type="term" value="P:regulation of DNA-templated transcription"/>
    <property type="evidence" value="ECO:0007669"/>
    <property type="project" value="InterPro"/>
</dbReference>
<dbReference type="RefSeq" id="WP_184193061.1">
    <property type="nucleotide sequence ID" value="NZ_JACHGW010000001.1"/>
</dbReference>
<dbReference type="AlphaFoldDB" id="A0A7W9SMP3"/>
<dbReference type="PANTHER" id="PTHR48111">
    <property type="entry name" value="REGULATOR OF RPOS"/>
    <property type="match status" value="1"/>
</dbReference>
<sequence>MQNVLILTRDAPDRPPLQVTHALMAASLHVCPLPFEAGDGEWINAFNGVPPHLIVADLSDSSDLFLLRSARSRMLTIWGEGVPVPPVLALLTRRHLGVPELRAFVDDFLLPPYEPEEVKARVALLFFRKRSVEAGDMLYFGGIRLSLGAGKVSTADGRPLALTPREFDLLRFLLTHRGRRFPREQILAMVWGVDYEGGERTVDIHIRRLRAKLPEETAALLETRRGMGYGFRVD</sequence>
<evidence type="ECO:0000259" key="7">
    <source>
        <dbReference type="PROSITE" id="PS51755"/>
    </source>
</evidence>
<dbReference type="Proteomes" id="UP000520814">
    <property type="component" value="Unassembled WGS sequence"/>
</dbReference>
<feature type="domain" description="OmpR/PhoB-type" evidence="7">
    <location>
        <begin position="135"/>
        <end position="233"/>
    </location>
</feature>
<keyword evidence="2" id="KW-0902">Two-component regulatory system</keyword>
<dbReference type="GO" id="GO:0032993">
    <property type="term" value="C:protein-DNA complex"/>
    <property type="evidence" value="ECO:0007669"/>
    <property type="project" value="TreeGrafter"/>
</dbReference>
<keyword evidence="1" id="KW-0597">Phosphoprotein</keyword>
<dbReference type="GO" id="GO:0000156">
    <property type="term" value="F:phosphorelay response regulator activity"/>
    <property type="evidence" value="ECO:0007669"/>
    <property type="project" value="TreeGrafter"/>
</dbReference>
<dbReference type="GO" id="GO:0005829">
    <property type="term" value="C:cytosol"/>
    <property type="evidence" value="ECO:0007669"/>
    <property type="project" value="TreeGrafter"/>
</dbReference>
<proteinExistence type="predicted"/>
<evidence type="ECO:0000256" key="6">
    <source>
        <dbReference type="PROSITE-ProRule" id="PRU01091"/>
    </source>
</evidence>
<evidence type="ECO:0000256" key="4">
    <source>
        <dbReference type="ARBA" id="ARBA00023125"/>
    </source>
</evidence>
<evidence type="ECO:0000256" key="1">
    <source>
        <dbReference type="ARBA" id="ARBA00022553"/>
    </source>
</evidence>
<dbReference type="InterPro" id="IPR036388">
    <property type="entry name" value="WH-like_DNA-bd_sf"/>
</dbReference>
<evidence type="ECO:0000256" key="5">
    <source>
        <dbReference type="ARBA" id="ARBA00023163"/>
    </source>
</evidence>
<dbReference type="CDD" id="cd00383">
    <property type="entry name" value="trans_reg_C"/>
    <property type="match status" value="1"/>
</dbReference>
<feature type="DNA-binding region" description="OmpR/PhoB-type" evidence="6">
    <location>
        <begin position="135"/>
        <end position="233"/>
    </location>
</feature>
<dbReference type="InterPro" id="IPR039420">
    <property type="entry name" value="WalR-like"/>
</dbReference>
<evidence type="ECO:0000313" key="8">
    <source>
        <dbReference type="EMBL" id="MBB6049460.1"/>
    </source>
</evidence>
<dbReference type="PANTHER" id="PTHR48111:SF1">
    <property type="entry name" value="TWO-COMPONENT RESPONSE REGULATOR ORR33"/>
    <property type="match status" value="1"/>
</dbReference>
<dbReference type="EMBL" id="JACHGW010000001">
    <property type="protein sequence ID" value="MBB6049460.1"/>
    <property type="molecule type" value="Genomic_DNA"/>
</dbReference>
<keyword evidence="5" id="KW-0804">Transcription</keyword>
<dbReference type="InterPro" id="IPR016032">
    <property type="entry name" value="Sig_transdc_resp-reg_C-effctor"/>
</dbReference>
<keyword evidence="3" id="KW-0805">Transcription regulation</keyword>
<gene>
    <name evidence="8" type="ORF">HNQ39_001222</name>
</gene>
<keyword evidence="4 6" id="KW-0238">DNA-binding</keyword>
<dbReference type="InterPro" id="IPR001867">
    <property type="entry name" value="OmpR/PhoB-type_DNA-bd"/>
</dbReference>
<dbReference type="Pfam" id="PF00486">
    <property type="entry name" value="Trans_reg_C"/>
    <property type="match status" value="1"/>
</dbReference>
<dbReference type="GO" id="GO:0000976">
    <property type="term" value="F:transcription cis-regulatory region binding"/>
    <property type="evidence" value="ECO:0007669"/>
    <property type="project" value="TreeGrafter"/>
</dbReference>
<reference evidence="8 9" key="1">
    <citation type="submission" date="2020-08" db="EMBL/GenBank/DDBJ databases">
        <title>Genomic Encyclopedia of Type Strains, Phase IV (KMG-IV): sequencing the most valuable type-strain genomes for metagenomic binning, comparative biology and taxonomic classification.</title>
        <authorList>
            <person name="Goeker M."/>
        </authorList>
    </citation>
    <scope>NUCLEOTIDE SEQUENCE [LARGE SCALE GENOMIC DNA]</scope>
    <source>
        <strain evidence="8 9">DSM 23562</strain>
    </source>
</reference>
<keyword evidence="9" id="KW-1185">Reference proteome</keyword>
<evidence type="ECO:0000256" key="2">
    <source>
        <dbReference type="ARBA" id="ARBA00023012"/>
    </source>
</evidence>
<protein>
    <submittedName>
        <fullName evidence="8">DNA-binding response OmpR family regulator</fullName>
    </submittedName>
</protein>
<dbReference type="PROSITE" id="PS51755">
    <property type="entry name" value="OMPR_PHOB"/>
    <property type="match status" value="1"/>
</dbReference>